<keyword evidence="1 4" id="KW-0240">DNA-directed RNA polymerase</keyword>
<dbReference type="OMA" id="EQAIYHY"/>
<comment type="catalytic activity">
    <reaction evidence="4">
        <text>RNA(n) + a ribonucleoside 5'-triphosphate = RNA(n+1) + diphosphate</text>
        <dbReference type="Rhea" id="RHEA:21248"/>
        <dbReference type="Rhea" id="RHEA-COMP:14527"/>
        <dbReference type="Rhea" id="RHEA-COMP:17342"/>
        <dbReference type="ChEBI" id="CHEBI:33019"/>
        <dbReference type="ChEBI" id="CHEBI:61557"/>
        <dbReference type="ChEBI" id="CHEBI:140395"/>
        <dbReference type="EC" id="2.7.7.6"/>
    </reaction>
</comment>
<comment type="caution">
    <text evidence="6">The sequence shown here is derived from an EMBL/GenBank/DDBJ whole genome shotgun (WGS) entry which is preliminary data.</text>
</comment>
<dbReference type="SUPFAM" id="SSF55257">
    <property type="entry name" value="RBP11-like subunits of RNA polymerase"/>
    <property type="match status" value="1"/>
</dbReference>
<evidence type="ECO:0000256" key="4">
    <source>
        <dbReference type="HAMAP-Rule" id="MF_00261"/>
    </source>
</evidence>
<dbReference type="HAMAP" id="MF_00261">
    <property type="entry name" value="RNApol_arch_Rpo11"/>
    <property type="match status" value="1"/>
</dbReference>
<dbReference type="Pfam" id="PF13656">
    <property type="entry name" value="RNA_pol_L_2"/>
    <property type="match status" value="1"/>
</dbReference>
<keyword evidence="4" id="KW-0548">Nucleotidyltransferase</keyword>
<keyword evidence="2 4" id="KW-0963">Cytoplasm</keyword>
<dbReference type="InterPro" id="IPR036603">
    <property type="entry name" value="RBP11-like"/>
</dbReference>
<dbReference type="EC" id="2.7.7.6" evidence="4"/>
<dbReference type="GO" id="GO:0003899">
    <property type="term" value="F:DNA-directed RNA polymerase activity"/>
    <property type="evidence" value="ECO:0007669"/>
    <property type="project" value="UniProtKB-UniRule"/>
</dbReference>
<evidence type="ECO:0000256" key="3">
    <source>
        <dbReference type="ARBA" id="ARBA00023163"/>
    </source>
</evidence>
<evidence type="ECO:0000313" key="6">
    <source>
        <dbReference type="EMBL" id="TQS81234.1"/>
    </source>
</evidence>
<organism evidence="6 7">
    <name type="scientific">Candidatus Methanomassiliicoccus intestinalis</name>
    <dbReference type="NCBI Taxonomy" id="1406512"/>
    <lineage>
        <taxon>Archaea</taxon>
        <taxon>Methanobacteriati</taxon>
        <taxon>Thermoplasmatota</taxon>
        <taxon>Thermoplasmata</taxon>
        <taxon>Methanomassiliicoccales</taxon>
        <taxon>Methanomassiliicoccaceae</taxon>
        <taxon>Methanomassiliicoccus</taxon>
    </lineage>
</organism>
<comment type="similarity">
    <text evidence="4">Belongs to the archaeal Rpo11/eukaryotic RPB11/RPC19 RNA polymerase subunit family.</text>
</comment>
<evidence type="ECO:0000313" key="7">
    <source>
        <dbReference type="Proteomes" id="UP000752814"/>
    </source>
</evidence>
<keyword evidence="4" id="KW-0808">Transferase</keyword>
<dbReference type="InterPro" id="IPR009025">
    <property type="entry name" value="RBP11-like_dimer"/>
</dbReference>
<comment type="function">
    <text evidence="4">DNA-dependent RNA polymerase (RNAP) catalyzes the transcription of DNA into RNA using the four ribonucleoside triphosphates as substrates.</text>
</comment>
<protein>
    <recommendedName>
        <fullName evidence="4">DNA-directed RNA polymerase subunit Rpo11</fullName>
        <ecNumber evidence="4">2.7.7.6</ecNumber>
    </recommendedName>
    <alternativeName>
        <fullName evidence="4">DNA-directed RNA polymerase subunit L</fullName>
    </alternativeName>
</protein>
<sequence length="87" mass="9829">MELQLLDKDKDSIRIQLLDADMTLVQPIINELIKDEGVDEVRHITGHPELDLPVLSIKVNNGKPQTALKRAAKTLSNEYKEALENLK</sequence>
<dbReference type="GO" id="GO:0006351">
    <property type="term" value="P:DNA-templated transcription"/>
    <property type="evidence" value="ECO:0007669"/>
    <property type="project" value="UniProtKB-UniRule"/>
</dbReference>
<dbReference type="GO" id="GO:0005737">
    <property type="term" value="C:cytoplasm"/>
    <property type="evidence" value="ECO:0007669"/>
    <property type="project" value="UniProtKB-SubCell"/>
</dbReference>
<dbReference type="GO" id="GO:0046983">
    <property type="term" value="F:protein dimerization activity"/>
    <property type="evidence" value="ECO:0007669"/>
    <property type="project" value="InterPro"/>
</dbReference>
<evidence type="ECO:0000256" key="1">
    <source>
        <dbReference type="ARBA" id="ARBA00022478"/>
    </source>
</evidence>
<dbReference type="Gene3D" id="3.30.1360.10">
    <property type="entry name" value="RNA polymerase, RBP11-like subunit"/>
    <property type="match status" value="1"/>
</dbReference>
<dbReference type="GO" id="GO:0000428">
    <property type="term" value="C:DNA-directed RNA polymerase complex"/>
    <property type="evidence" value="ECO:0007669"/>
    <property type="project" value="UniProtKB-KW"/>
</dbReference>
<dbReference type="AlphaFoldDB" id="A0A8J8PEU0"/>
<dbReference type="EMBL" id="LVVT01000024">
    <property type="protein sequence ID" value="TQS81234.1"/>
    <property type="molecule type" value="Genomic_DNA"/>
</dbReference>
<comment type="subunit">
    <text evidence="4">Part of the RNA polymerase complex.</text>
</comment>
<dbReference type="Proteomes" id="UP000752814">
    <property type="component" value="Unassembled WGS sequence"/>
</dbReference>
<dbReference type="GeneID" id="41322959"/>
<dbReference type="RefSeq" id="WP_020448435.1">
    <property type="nucleotide sequence ID" value="NZ_CAYAXV010000002.1"/>
</dbReference>
<evidence type="ECO:0000259" key="5">
    <source>
        <dbReference type="Pfam" id="PF13656"/>
    </source>
</evidence>
<name>A0A8J8PEU0_9ARCH</name>
<proteinExistence type="inferred from homology"/>
<evidence type="ECO:0000256" key="2">
    <source>
        <dbReference type="ARBA" id="ARBA00022490"/>
    </source>
</evidence>
<comment type="subcellular location">
    <subcellularLocation>
        <location evidence="4">Cytoplasm</location>
    </subcellularLocation>
</comment>
<dbReference type="InterPro" id="IPR022905">
    <property type="entry name" value="Rpo11-like"/>
</dbReference>
<gene>
    <name evidence="4" type="primary">rpo11</name>
    <name evidence="4" type="synonym">rpoL</name>
    <name evidence="6" type="ORF">A3207_05010</name>
</gene>
<keyword evidence="3 4" id="KW-0804">Transcription</keyword>
<reference evidence="6" key="1">
    <citation type="submission" date="2016-03" db="EMBL/GenBank/DDBJ databases">
        <authorList>
            <person name="Borrel G."/>
            <person name="Mccann A."/>
            <person name="O'Toole P.W."/>
        </authorList>
    </citation>
    <scope>NUCLEOTIDE SEQUENCE</scope>
    <source>
        <strain evidence="6">183</strain>
    </source>
</reference>
<feature type="domain" description="DNA-directed RNA polymerase RBP11-like dimerisation" evidence="5">
    <location>
        <begin position="13"/>
        <end position="84"/>
    </location>
</feature>
<accession>A0A8J8PEU0</accession>